<protein>
    <recommendedName>
        <fullName evidence="1">DUF3298 domain-containing protein</fullName>
    </recommendedName>
</protein>
<dbReference type="Proteomes" id="UP000184536">
    <property type="component" value="Unassembled WGS sequence"/>
</dbReference>
<accession>A0A1M6Q9N3</accession>
<dbReference type="EMBL" id="FQZV01000084">
    <property type="protein sequence ID" value="SHK16803.1"/>
    <property type="molecule type" value="Genomic_DNA"/>
</dbReference>
<evidence type="ECO:0000259" key="1">
    <source>
        <dbReference type="Pfam" id="PF11738"/>
    </source>
</evidence>
<reference evidence="3" key="1">
    <citation type="submission" date="2016-11" db="EMBL/GenBank/DDBJ databases">
        <authorList>
            <person name="Varghese N."/>
            <person name="Submissions S."/>
        </authorList>
    </citation>
    <scope>NUCLEOTIDE SEQUENCE [LARGE SCALE GENOMIC DNA]</scope>
    <source>
        <strain evidence="3">DSM 17957</strain>
    </source>
</reference>
<organism evidence="2 3">
    <name type="scientific">Geosporobacter subterraneus DSM 17957</name>
    <dbReference type="NCBI Taxonomy" id="1121919"/>
    <lineage>
        <taxon>Bacteria</taxon>
        <taxon>Bacillati</taxon>
        <taxon>Bacillota</taxon>
        <taxon>Clostridia</taxon>
        <taxon>Peptostreptococcales</taxon>
        <taxon>Thermotaleaceae</taxon>
        <taxon>Geosporobacter</taxon>
    </lineage>
</organism>
<gene>
    <name evidence="2" type="ORF">SAMN02745975_03794</name>
</gene>
<dbReference type="InterPro" id="IPR021729">
    <property type="entry name" value="DUF3298"/>
</dbReference>
<dbReference type="OrthoDB" id="5637at2"/>
<evidence type="ECO:0000313" key="2">
    <source>
        <dbReference type="EMBL" id="SHK16803.1"/>
    </source>
</evidence>
<dbReference type="Pfam" id="PF11738">
    <property type="entry name" value="DUF3298"/>
    <property type="match status" value="1"/>
</dbReference>
<name>A0A1M6Q9N3_9FIRM</name>
<dbReference type="RefSeq" id="WP_110942738.1">
    <property type="nucleotide sequence ID" value="NZ_FQZV01000084.1"/>
</dbReference>
<evidence type="ECO:0000313" key="3">
    <source>
        <dbReference type="Proteomes" id="UP000184536"/>
    </source>
</evidence>
<proteinExistence type="predicted"/>
<dbReference type="InterPro" id="IPR037126">
    <property type="entry name" value="PdaC/RsiV-like_sf"/>
</dbReference>
<feature type="domain" description="DUF3298" evidence="1">
    <location>
        <begin position="163"/>
        <end position="235"/>
    </location>
</feature>
<dbReference type="AlphaFoldDB" id="A0A1M6Q9N3"/>
<dbReference type="Gene3D" id="3.30.565.40">
    <property type="entry name" value="Fervidobacterium nodosum Rt17-B1 like"/>
    <property type="match status" value="1"/>
</dbReference>
<dbReference type="STRING" id="1121919.SAMN02745975_03794"/>
<dbReference type="Gene3D" id="3.90.640.20">
    <property type="entry name" value="Heat-shock cognate protein, ATPase"/>
    <property type="match status" value="1"/>
</dbReference>
<sequence length="251" mass="29171">MMGNRQEKEMHQEAGMTGKNISLYDYHKKMAEYHYKHYQSMAGRRLKAQSPKSNTIAALTVKRILHWPLNLSYFEVSGLKDPEIERCINELILKKTYDLVAAQKKRSKNLIQIIGSYDVKLNRDGLLSIYFQNYSIGKAAACGLILADSLTVDMDMGKIYGLKDLFQEESPYIQRLNTYIKQQIKTKKIQLITDFHTIHRDQQFYLTPQAIGIYFQTYAYTPYVYGIPQFMIPYNSLTDFILVEGPLPRLL</sequence>
<keyword evidence="3" id="KW-1185">Reference proteome</keyword>